<accession>A0A7S7NWY8</accession>
<organism evidence="4 5">
    <name type="scientific">Paludibaculum fermentans</name>
    <dbReference type="NCBI Taxonomy" id="1473598"/>
    <lineage>
        <taxon>Bacteria</taxon>
        <taxon>Pseudomonadati</taxon>
        <taxon>Acidobacteriota</taxon>
        <taxon>Terriglobia</taxon>
        <taxon>Bryobacterales</taxon>
        <taxon>Bryobacteraceae</taxon>
        <taxon>Paludibaculum</taxon>
    </lineage>
</organism>
<feature type="binding site" evidence="3">
    <location>
        <position position="129"/>
    </location>
    <ligand>
        <name>a divalent metal cation</name>
        <dbReference type="ChEBI" id="CHEBI:60240"/>
    </ligand>
</feature>
<dbReference type="SUPFAM" id="SSF109854">
    <property type="entry name" value="DinB/YfiT-like putative metalloenzymes"/>
    <property type="match status" value="1"/>
</dbReference>
<evidence type="ECO:0000256" key="1">
    <source>
        <dbReference type="ARBA" id="ARBA00008635"/>
    </source>
</evidence>
<dbReference type="InterPro" id="IPR007837">
    <property type="entry name" value="DinB"/>
</dbReference>
<keyword evidence="2 3" id="KW-0479">Metal-binding</keyword>
<evidence type="ECO:0000256" key="3">
    <source>
        <dbReference type="PIRSR" id="PIRSR607837-1"/>
    </source>
</evidence>
<dbReference type="InterPro" id="IPR034660">
    <property type="entry name" value="DinB/YfiT-like"/>
</dbReference>
<dbReference type="EMBL" id="CP063849">
    <property type="protein sequence ID" value="QOY91318.1"/>
    <property type="molecule type" value="Genomic_DNA"/>
</dbReference>
<comment type="similarity">
    <text evidence="1">Belongs to the DinB family.</text>
</comment>
<feature type="binding site" evidence="3">
    <location>
        <position position="53"/>
    </location>
    <ligand>
        <name>a divalent metal cation</name>
        <dbReference type="ChEBI" id="CHEBI:60240"/>
    </ligand>
</feature>
<dbReference type="KEGG" id="pfer:IRI77_15625"/>
<evidence type="ECO:0000313" key="4">
    <source>
        <dbReference type="EMBL" id="QOY91318.1"/>
    </source>
</evidence>
<proteinExistence type="inferred from homology"/>
<reference evidence="4 5" key="1">
    <citation type="submission" date="2020-10" db="EMBL/GenBank/DDBJ databases">
        <title>Complete genome sequence of Paludibaculum fermentans P105T, a facultatively anaerobic acidobacterium capable of dissimilatory Fe(III) reduction.</title>
        <authorList>
            <person name="Dedysh S.N."/>
            <person name="Beletsky A.V."/>
            <person name="Kulichevskaya I.S."/>
            <person name="Mardanov A.V."/>
            <person name="Ravin N.V."/>
        </authorList>
    </citation>
    <scope>NUCLEOTIDE SEQUENCE [LARGE SCALE GENOMIC DNA]</scope>
    <source>
        <strain evidence="4 5">P105</strain>
    </source>
</reference>
<sequence>MPEAPDHHLLDALLDSWDRNNTILLNLLRAVPPGGLDARAMPGSHTVSEMFTHLHHERMVSVLEEAPECAGQVPTQEWLPEPDPNRIAQMLVESAQRVRDAVRGRVESSRPLDLHYDHPILLLQLLIFHESYHHGQIKLALKLAGRPISDDVAGPLTWDVWRRKRSSN</sequence>
<name>A0A7S7NWY8_PALFE</name>
<dbReference type="Gene3D" id="1.20.120.450">
    <property type="entry name" value="dinb family like domain"/>
    <property type="match status" value="1"/>
</dbReference>
<gene>
    <name evidence="4" type="ORF">IRI77_15625</name>
</gene>
<protein>
    <submittedName>
        <fullName evidence="4">Damage-inducible protein DinB</fullName>
    </submittedName>
</protein>
<feature type="binding site" evidence="3">
    <location>
        <position position="133"/>
    </location>
    <ligand>
        <name>a divalent metal cation</name>
        <dbReference type="ChEBI" id="CHEBI:60240"/>
    </ligand>
</feature>
<dbReference type="RefSeq" id="WP_194452972.1">
    <property type="nucleotide sequence ID" value="NZ_CP063849.1"/>
</dbReference>
<dbReference type="AlphaFoldDB" id="A0A7S7NWY8"/>
<evidence type="ECO:0000313" key="5">
    <source>
        <dbReference type="Proteomes" id="UP000593892"/>
    </source>
</evidence>
<dbReference type="GO" id="GO:0046872">
    <property type="term" value="F:metal ion binding"/>
    <property type="evidence" value="ECO:0007669"/>
    <property type="project" value="UniProtKB-KW"/>
</dbReference>
<dbReference type="Proteomes" id="UP000593892">
    <property type="component" value="Chromosome"/>
</dbReference>
<dbReference type="Pfam" id="PF05163">
    <property type="entry name" value="DinB"/>
    <property type="match status" value="1"/>
</dbReference>
<keyword evidence="5" id="KW-1185">Reference proteome</keyword>
<evidence type="ECO:0000256" key="2">
    <source>
        <dbReference type="ARBA" id="ARBA00022723"/>
    </source>
</evidence>